<dbReference type="RefSeq" id="WP_369665545.1">
    <property type="nucleotide sequence ID" value="NZ_JBDKXB010000002.1"/>
</dbReference>
<keyword evidence="1" id="KW-0732">Signal</keyword>
<feature type="domain" description="Tll0287-like" evidence="2">
    <location>
        <begin position="57"/>
        <end position="190"/>
    </location>
</feature>
<evidence type="ECO:0000256" key="1">
    <source>
        <dbReference type="SAM" id="SignalP"/>
    </source>
</evidence>
<feature type="chain" id="PRO_5047183586" evidence="1">
    <location>
        <begin position="26"/>
        <end position="196"/>
    </location>
</feature>
<sequence length="196" mass="21098">MNNSHLFTILATLVPLAPFAGSVYAEVEDPRVTEAKAIVQEFGTALMGELTTALQTEGPIAAIEICRHRAPAIAEELSERTGWEVGRTSLKTRNLATNTPDAWETHVLEQFDARRAAGEDIQPMAHAAVIADEDGERFRFMKAIPTVDLCLTCHGQTLAPEIAAAIDAAYPGDQARGYETGMVRGAFSLSKSLSGE</sequence>
<dbReference type="InterPro" id="IPR021796">
    <property type="entry name" value="Tll0287-like_dom"/>
</dbReference>
<dbReference type="Proteomes" id="UP001564408">
    <property type="component" value="Unassembled WGS sequence"/>
</dbReference>
<accession>A0ABV4BAT0</accession>
<keyword evidence="4" id="KW-1185">Reference proteome</keyword>
<reference evidence="3 4" key="1">
    <citation type="submission" date="2024-05" db="EMBL/GenBank/DDBJ databases">
        <title>Genome Sequence and Characterization of the New Strain Purple Sulfur Bacterium of Genus Thioalkalicoccus.</title>
        <authorList>
            <person name="Bryantseva I.A."/>
            <person name="Kyndt J.A."/>
            <person name="Imhoff J.F."/>
        </authorList>
    </citation>
    <scope>NUCLEOTIDE SEQUENCE [LARGE SCALE GENOMIC DNA]</scope>
    <source>
        <strain evidence="3 4">Um2</strain>
    </source>
</reference>
<feature type="signal peptide" evidence="1">
    <location>
        <begin position="1"/>
        <end position="25"/>
    </location>
</feature>
<evidence type="ECO:0000313" key="3">
    <source>
        <dbReference type="EMBL" id="MEY6431160.1"/>
    </source>
</evidence>
<evidence type="ECO:0000259" key="2">
    <source>
        <dbReference type="Pfam" id="PF11845"/>
    </source>
</evidence>
<gene>
    <name evidence="3" type="ORF">ABC977_01920</name>
</gene>
<dbReference type="EMBL" id="JBDKXB010000002">
    <property type="protein sequence ID" value="MEY6431160.1"/>
    <property type="molecule type" value="Genomic_DNA"/>
</dbReference>
<dbReference type="Pfam" id="PF11845">
    <property type="entry name" value="Tll0287-like"/>
    <property type="match status" value="1"/>
</dbReference>
<proteinExistence type="predicted"/>
<organism evidence="3 4">
    <name type="scientific">Thioalkalicoccus limnaeus</name>
    <dbReference type="NCBI Taxonomy" id="120681"/>
    <lineage>
        <taxon>Bacteria</taxon>
        <taxon>Pseudomonadati</taxon>
        <taxon>Pseudomonadota</taxon>
        <taxon>Gammaproteobacteria</taxon>
        <taxon>Chromatiales</taxon>
        <taxon>Chromatiaceae</taxon>
        <taxon>Thioalkalicoccus</taxon>
    </lineage>
</organism>
<comment type="caution">
    <text evidence="3">The sequence shown here is derived from an EMBL/GenBank/DDBJ whole genome shotgun (WGS) entry which is preliminary data.</text>
</comment>
<evidence type="ECO:0000313" key="4">
    <source>
        <dbReference type="Proteomes" id="UP001564408"/>
    </source>
</evidence>
<name>A0ABV4BAT0_9GAMM</name>
<protein>
    <submittedName>
        <fullName evidence="3">DUF3365 domain-containing protein</fullName>
    </submittedName>
</protein>